<keyword evidence="9 14" id="KW-0472">Membrane</keyword>
<evidence type="ECO:0000259" key="15">
    <source>
        <dbReference type="Pfam" id="PF01514"/>
    </source>
</evidence>
<dbReference type="InterPro" id="IPR013556">
    <property type="entry name" value="Flag_M-ring_C"/>
</dbReference>
<dbReference type="InterPro" id="IPR000067">
    <property type="entry name" value="FlgMring_FliF"/>
</dbReference>
<keyword evidence="18" id="KW-1185">Reference proteome</keyword>
<dbReference type="PRINTS" id="PR01009">
    <property type="entry name" value="FLGMRINGFLIF"/>
</dbReference>
<evidence type="ECO:0000256" key="8">
    <source>
        <dbReference type="ARBA" id="ARBA00022989"/>
    </source>
</evidence>
<protein>
    <recommendedName>
        <fullName evidence="5 12">Flagellar M-ring protein</fullName>
    </recommendedName>
</protein>
<evidence type="ECO:0000256" key="10">
    <source>
        <dbReference type="ARBA" id="ARBA00023143"/>
    </source>
</evidence>
<feature type="domain" description="Flagellar M-ring N-terminal" evidence="15">
    <location>
        <begin position="59"/>
        <end position="230"/>
    </location>
</feature>
<evidence type="ECO:0000256" key="14">
    <source>
        <dbReference type="SAM" id="Phobius"/>
    </source>
</evidence>
<comment type="subunit">
    <text evidence="11">The basal body constitutes a major portion of the flagellar organelle and consists of four rings (L,P,S, and M) mounted on a central rod. The M ring is integral to the inner membrane of the cell and may be connected to the flagellar rod via the S ring. The S (supramembrane ring) lies just distal to the M ring. The L and P rings lie in the outer membrane and the periplasmic space, respectively.</text>
</comment>
<evidence type="ECO:0000256" key="2">
    <source>
        <dbReference type="ARBA" id="ARBA00004117"/>
    </source>
</evidence>
<evidence type="ECO:0000313" key="18">
    <source>
        <dbReference type="Proteomes" id="UP000305674"/>
    </source>
</evidence>
<evidence type="ECO:0000313" key="17">
    <source>
        <dbReference type="EMBL" id="TKB47785.1"/>
    </source>
</evidence>
<dbReference type="NCBIfam" id="TIGR00206">
    <property type="entry name" value="fliF"/>
    <property type="match status" value="1"/>
</dbReference>
<dbReference type="Gene3D" id="3.30.300.30">
    <property type="match status" value="1"/>
</dbReference>
<feature type="domain" description="Flagellar M-ring C-terminal" evidence="16">
    <location>
        <begin position="265"/>
        <end position="419"/>
    </location>
</feature>
<accession>A0A4U1BCM0</accession>
<evidence type="ECO:0000256" key="12">
    <source>
        <dbReference type="PIRNR" id="PIRNR004862"/>
    </source>
</evidence>
<keyword evidence="6" id="KW-1003">Cell membrane</keyword>
<feature type="region of interest" description="Disordered" evidence="13">
    <location>
        <begin position="316"/>
        <end position="355"/>
    </location>
</feature>
<keyword evidence="17" id="KW-0282">Flagellum</keyword>
<dbReference type="AlphaFoldDB" id="A0A4U1BCM0"/>
<evidence type="ECO:0000256" key="11">
    <source>
        <dbReference type="ARBA" id="ARBA00025936"/>
    </source>
</evidence>
<comment type="function">
    <text evidence="1 12">The M ring may be actively involved in energy transduction.</text>
</comment>
<dbReference type="Proteomes" id="UP000305674">
    <property type="component" value="Unassembled WGS sequence"/>
</dbReference>
<dbReference type="GO" id="GO:0005886">
    <property type="term" value="C:plasma membrane"/>
    <property type="evidence" value="ECO:0007669"/>
    <property type="project" value="UniProtKB-SubCell"/>
</dbReference>
<evidence type="ECO:0000259" key="16">
    <source>
        <dbReference type="Pfam" id="PF08345"/>
    </source>
</evidence>
<dbReference type="PIRSF" id="PIRSF004862">
    <property type="entry name" value="FliF"/>
    <property type="match status" value="1"/>
</dbReference>
<evidence type="ECO:0000256" key="3">
    <source>
        <dbReference type="ARBA" id="ARBA00004651"/>
    </source>
</evidence>
<evidence type="ECO:0000256" key="6">
    <source>
        <dbReference type="ARBA" id="ARBA00022475"/>
    </source>
</evidence>
<feature type="transmembrane region" description="Helical" evidence="14">
    <location>
        <begin position="441"/>
        <end position="459"/>
    </location>
</feature>
<dbReference type="Pfam" id="PF08345">
    <property type="entry name" value="YscJ_FliF_C"/>
    <property type="match status" value="1"/>
</dbReference>
<evidence type="ECO:0000256" key="7">
    <source>
        <dbReference type="ARBA" id="ARBA00022692"/>
    </source>
</evidence>
<comment type="similarity">
    <text evidence="4 12">Belongs to the FliF family.</text>
</comment>
<dbReference type="GO" id="GO:0009431">
    <property type="term" value="C:bacterial-type flagellum basal body, MS ring"/>
    <property type="evidence" value="ECO:0007669"/>
    <property type="project" value="InterPro"/>
</dbReference>
<dbReference type="InterPro" id="IPR045851">
    <property type="entry name" value="AMP-bd_C_sf"/>
</dbReference>
<reference evidence="17 18" key="1">
    <citation type="submission" date="2019-04" db="EMBL/GenBank/DDBJ databases">
        <authorList>
            <person name="Hwang J.C."/>
        </authorList>
    </citation>
    <scope>NUCLEOTIDE SEQUENCE [LARGE SCALE GENOMIC DNA]</scope>
    <source>
        <strain evidence="17 18">IMCC35001</strain>
    </source>
</reference>
<proteinExistence type="inferred from homology"/>
<keyword evidence="8 14" id="KW-1133">Transmembrane helix</keyword>
<name>A0A4U1BCM0_9GAMM</name>
<dbReference type="InterPro" id="IPR043427">
    <property type="entry name" value="YscJ/FliF"/>
</dbReference>
<feature type="transmembrane region" description="Helical" evidence="14">
    <location>
        <begin position="33"/>
        <end position="54"/>
    </location>
</feature>
<evidence type="ECO:0000256" key="5">
    <source>
        <dbReference type="ARBA" id="ARBA00017949"/>
    </source>
</evidence>
<sequence length="549" mass="59475">MSTVISQSAQPLGTLEGLKGAWRKFARSEGGQGQVLLVSVLAVVAAVVIVVVLWRSGGNLRPLYGNQEGYDSARIIEVLESEGIDYQIDGGSGQLLVGHTQVGTVRMVLAARGIKAQLPSGLDELTSDITSSQFMEQARYRHGLEGEMARTIMALDSVKAARVHLAIPKRTLFVRKQDAQVSASVMVDLEPGTTLSRGQVAAVVNLVAGSVPGLEPARVQLVDQRGELLAGDDPMGDNANGLSVQQVEYGRNLEQQLIQRAESMLLPVLGPRQYRVQVSADINFDQVEETQESVDPSVVLLQEKVRSNQNNGSLALGIPGALSNQPPEQNANGQATANQSTTLSEESSRSFEAGRSVRHTKYQKAQLQQLSVSVLLNERPEGAEPWTPAQQAQMAQMVKDAIGFDDRRGDQFSLSVFPFAVVAETPVEPLPWWQLPEYTQYFRYLIGGLVALCLIFFVLRPMVRHLIRVERMPAEAPSAPAAESVPELAPPQEEEAVQQGLTSAIVALGLPEPGSPLTVQLEHLGLLAKEEPARVAEVISKWIGAENRD</sequence>
<evidence type="ECO:0000256" key="4">
    <source>
        <dbReference type="ARBA" id="ARBA00007971"/>
    </source>
</evidence>
<dbReference type="Pfam" id="PF01514">
    <property type="entry name" value="YscJ_FliF"/>
    <property type="match status" value="1"/>
</dbReference>
<dbReference type="PANTHER" id="PTHR30046">
    <property type="entry name" value="FLAGELLAR M-RING PROTEIN"/>
    <property type="match status" value="1"/>
</dbReference>
<comment type="subcellular location">
    <subcellularLocation>
        <location evidence="2 12">Bacterial flagellum basal body</location>
    </subcellularLocation>
    <subcellularLocation>
        <location evidence="3">Cell membrane</location>
        <topology evidence="3">Multi-pass membrane protein</topology>
    </subcellularLocation>
</comment>
<feature type="compositionally biased region" description="Polar residues" evidence="13">
    <location>
        <begin position="322"/>
        <end position="345"/>
    </location>
</feature>
<dbReference type="OrthoDB" id="8554211at2"/>
<keyword evidence="17" id="KW-0969">Cilium</keyword>
<comment type="caution">
    <text evidence="17">The sequence shown here is derived from an EMBL/GenBank/DDBJ whole genome shotgun (WGS) entry which is preliminary data.</text>
</comment>
<keyword evidence="10 12" id="KW-0975">Bacterial flagellum</keyword>
<dbReference type="PANTHER" id="PTHR30046:SF0">
    <property type="entry name" value="FLAGELLAR M-RING PROTEIN"/>
    <property type="match status" value="1"/>
</dbReference>
<dbReference type="RefSeq" id="WP_136854120.1">
    <property type="nucleotide sequence ID" value="NZ_SWCI01000012.1"/>
</dbReference>
<evidence type="ECO:0000256" key="9">
    <source>
        <dbReference type="ARBA" id="ARBA00023136"/>
    </source>
</evidence>
<evidence type="ECO:0000256" key="1">
    <source>
        <dbReference type="ARBA" id="ARBA00003820"/>
    </source>
</evidence>
<dbReference type="InterPro" id="IPR006182">
    <property type="entry name" value="FliF_N_dom"/>
</dbReference>
<dbReference type="EMBL" id="SWCI01000012">
    <property type="protein sequence ID" value="TKB47785.1"/>
    <property type="molecule type" value="Genomic_DNA"/>
</dbReference>
<gene>
    <name evidence="17" type="primary">fliF</name>
    <name evidence="17" type="ORF">FCL40_15025</name>
</gene>
<dbReference type="GO" id="GO:0003774">
    <property type="term" value="F:cytoskeletal motor activity"/>
    <property type="evidence" value="ECO:0007669"/>
    <property type="project" value="InterPro"/>
</dbReference>
<evidence type="ECO:0000256" key="13">
    <source>
        <dbReference type="SAM" id="MobiDB-lite"/>
    </source>
</evidence>
<organism evidence="17 18">
    <name type="scientific">Ferrimonas sediminicola</name>
    <dbReference type="NCBI Taxonomy" id="2569538"/>
    <lineage>
        <taxon>Bacteria</taxon>
        <taxon>Pseudomonadati</taxon>
        <taxon>Pseudomonadota</taxon>
        <taxon>Gammaproteobacteria</taxon>
        <taxon>Alteromonadales</taxon>
        <taxon>Ferrimonadaceae</taxon>
        <taxon>Ferrimonas</taxon>
    </lineage>
</organism>
<keyword evidence="17" id="KW-0966">Cell projection</keyword>
<dbReference type="GO" id="GO:0071973">
    <property type="term" value="P:bacterial-type flagellum-dependent cell motility"/>
    <property type="evidence" value="ECO:0007669"/>
    <property type="project" value="InterPro"/>
</dbReference>
<keyword evidence="7 14" id="KW-0812">Transmembrane</keyword>